<evidence type="ECO:0000313" key="6">
    <source>
        <dbReference type="EMBL" id="CAB4953573.1"/>
    </source>
</evidence>
<organism evidence="6">
    <name type="scientific">freshwater metagenome</name>
    <dbReference type="NCBI Taxonomy" id="449393"/>
    <lineage>
        <taxon>unclassified sequences</taxon>
        <taxon>metagenomes</taxon>
        <taxon>ecological metagenomes</taxon>
    </lineage>
</organism>
<evidence type="ECO:0000256" key="5">
    <source>
        <dbReference type="ARBA" id="ARBA00023277"/>
    </source>
</evidence>
<dbReference type="PANTHER" id="PTHR30246:SF1">
    <property type="entry name" value="2-DEHYDRO-3-DEOXY-6-PHOSPHOGALACTONATE ALDOLASE-RELATED"/>
    <property type="match status" value="1"/>
</dbReference>
<dbReference type="EMBL" id="CAFBNE010000052">
    <property type="protein sequence ID" value="CAB4953573.1"/>
    <property type="molecule type" value="Genomic_DNA"/>
</dbReference>
<name>A0A6J7KFE1_9ZZZZ</name>
<comment type="similarity">
    <text evidence="2">Belongs to the KHG/KDPG aldolase family.</text>
</comment>
<evidence type="ECO:0000256" key="2">
    <source>
        <dbReference type="ARBA" id="ARBA00006906"/>
    </source>
</evidence>
<dbReference type="CDD" id="cd00452">
    <property type="entry name" value="KDPG_aldolase"/>
    <property type="match status" value="1"/>
</dbReference>
<proteinExistence type="inferred from homology"/>
<dbReference type="Pfam" id="PF01081">
    <property type="entry name" value="Aldolase"/>
    <property type="match status" value="1"/>
</dbReference>
<protein>
    <submittedName>
        <fullName evidence="6">Unannotated protein</fullName>
    </submittedName>
</protein>
<reference evidence="6" key="1">
    <citation type="submission" date="2020-05" db="EMBL/GenBank/DDBJ databases">
        <authorList>
            <person name="Chiriac C."/>
            <person name="Salcher M."/>
            <person name="Ghai R."/>
            <person name="Kavagutti S V."/>
        </authorList>
    </citation>
    <scope>NUCLEOTIDE SEQUENCE</scope>
</reference>
<keyword evidence="5" id="KW-0119">Carbohydrate metabolism</keyword>
<dbReference type="SUPFAM" id="SSF51569">
    <property type="entry name" value="Aldolase"/>
    <property type="match status" value="1"/>
</dbReference>
<gene>
    <name evidence="6" type="ORF">UFOPK3772_01708</name>
</gene>
<comment type="pathway">
    <text evidence="1">Carbohydrate acid metabolism.</text>
</comment>
<dbReference type="PANTHER" id="PTHR30246">
    <property type="entry name" value="2-KETO-3-DEOXY-6-PHOSPHOGLUCONATE ALDOLASE"/>
    <property type="match status" value="1"/>
</dbReference>
<dbReference type="InterPro" id="IPR031338">
    <property type="entry name" value="KDPG/KHG_AS_2"/>
</dbReference>
<dbReference type="InterPro" id="IPR000887">
    <property type="entry name" value="Aldlse_KDPG_KHG"/>
</dbReference>
<dbReference type="GO" id="GO:0016829">
    <property type="term" value="F:lyase activity"/>
    <property type="evidence" value="ECO:0007669"/>
    <property type="project" value="UniProtKB-KW"/>
</dbReference>
<evidence type="ECO:0000256" key="1">
    <source>
        <dbReference type="ARBA" id="ARBA00004761"/>
    </source>
</evidence>
<comment type="subunit">
    <text evidence="3">Homotrimer.</text>
</comment>
<sequence length="214" mass="22259">MTTLTVDESLGKAVSELPIVTIVRELGDPARALAVVAALRDGGATAIEVTTNTAEWQAAVTRAVEMGFAAVGVGTVMTMAHVREAHDCGASFVVSPGFDEAIVKDALARGMDVLPGAMTPTEICSALGAGARRVKLFPAGTLGLTYFGALRAPFNGVEFVPTGGISPQNAVSWLRAGSWAIGMSGSLTSGTPQEIELRMRELRVSVLAEWKDIS</sequence>
<dbReference type="InterPro" id="IPR013785">
    <property type="entry name" value="Aldolase_TIM"/>
</dbReference>
<keyword evidence="4" id="KW-0456">Lyase</keyword>
<dbReference type="Gene3D" id="3.20.20.70">
    <property type="entry name" value="Aldolase class I"/>
    <property type="match status" value="1"/>
</dbReference>
<dbReference type="AlphaFoldDB" id="A0A6J7KFE1"/>
<evidence type="ECO:0000256" key="4">
    <source>
        <dbReference type="ARBA" id="ARBA00023239"/>
    </source>
</evidence>
<evidence type="ECO:0000256" key="3">
    <source>
        <dbReference type="ARBA" id="ARBA00011233"/>
    </source>
</evidence>
<dbReference type="PROSITE" id="PS00160">
    <property type="entry name" value="ALDOLASE_KDPG_KHG_2"/>
    <property type="match status" value="1"/>
</dbReference>
<accession>A0A6J7KFE1</accession>